<evidence type="ECO:0000313" key="3">
    <source>
        <dbReference type="Proteomes" id="UP000198937"/>
    </source>
</evidence>
<evidence type="ECO:0000313" key="2">
    <source>
        <dbReference type="EMBL" id="SCL52436.1"/>
    </source>
</evidence>
<accession>A0A1C6UEI6</accession>
<sequence>MTHSKSGSQQTYDGPSHNYGNYVQQEGEAAPLGGDPSQTQLPSYTASQQDLQMSTLYQQAFTRPAPQTRTSETRVPNYDHVEFEKKELERRTTGNLHWTDPRRQITVDVPSRTLTDSPAPMSASSDQNPYASYAGMRVPTGSGTPTTGSYASARSSANSFHTAYSHYSEASLPSQSSRAAQPPQNPQGGNQQRPAGRR</sequence>
<dbReference type="RefSeq" id="WP_091435826.1">
    <property type="nucleotide sequence ID" value="NZ_BMMJ01000025.1"/>
</dbReference>
<dbReference type="Proteomes" id="UP000198937">
    <property type="component" value="Unassembled WGS sequence"/>
</dbReference>
<keyword evidence="3" id="KW-1185">Reference proteome</keyword>
<reference evidence="2 3" key="1">
    <citation type="submission" date="2016-06" db="EMBL/GenBank/DDBJ databases">
        <authorList>
            <person name="Kjaerup R.B."/>
            <person name="Dalgaard T.S."/>
            <person name="Juul-Madsen H.R."/>
        </authorList>
    </citation>
    <scope>NUCLEOTIDE SEQUENCE [LARGE SCALE GENOMIC DNA]</scope>
    <source>
        <strain evidence="2 3">DSM 45577</strain>
    </source>
</reference>
<feature type="compositionally biased region" description="Polar residues" evidence="1">
    <location>
        <begin position="36"/>
        <end position="51"/>
    </location>
</feature>
<feature type="compositionally biased region" description="Polar residues" evidence="1">
    <location>
        <begin position="150"/>
        <end position="162"/>
    </location>
</feature>
<organism evidence="2 3">
    <name type="scientific">Micromonospora yangpuensis</name>
    <dbReference type="NCBI Taxonomy" id="683228"/>
    <lineage>
        <taxon>Bacteria</taxon>
        <taxon>Bacillati</taxon>
        <taxon>Actinomycetota</taxon>
        <taxon>Actinomycetes</taxon>
        <taxon>Micromonosporales</taxon>
        <taxon>Micromonosporaceae</taxon>
        <taxon>Micromonospora</taxon>
    </lineage>
</organism>
<protein>
    <submittedName>
        <fullName evidence="2">Uncharacterized protein</fullName>
    </submittedName>
</protein>
<evidence type="ECO:0000256" key="1">
    <source>
        <dbReference type="SAM" id="MobiDB-lite"/>
    </source>
</evidence>
<gene>
    <name evidence="2" type="ORF">GA0070617_2075</name>
</gene>
<dbReference type="EMBL" id="FMIA01000002">
    <property type="protein sequence ID" value="SCL52436.1"/>
    <property type="molecule type" value="Genomic_DNA"/>
</dbReference>
<feature type="compositionally biased region" description="Low complexity" evidence="1">
    <location>
        <begin position="178"/>
        <end position="198"/>
    </location>
</feature>
<name>A0A1C6UEI6_9ACTN</name>
<feature type="compositionally biased region" description="Polar residues" evidence="1">
    <location>
        <begin position="1"/>
        <end position="24"/>
    </location>
</feature>
<feature type="region of interest" description="Disordered" evidence="1">
    <location>
        <begin position="1"/>
        <end position="51"/>
    </location>
</feature>
<feature type="compositionally biased region" description="Polar residues" evidence="1">
    <location>
        <begin position="112"/>
        <end position="130"/>
    </location>
</feature>
<dbReference type="AlphaFoldDB" id="A0A1C6UEI6"/>
<feature type="region of interest" description="Disordered" evidence="1">
    <location>
        <begin position="85"/>
        <end position="198"/>
    </location>
</feature>
<proteinExistence type="predicted"/>
<feature type="compositionally biased region" description="Low complexity" evidence="1">
    <location>
        <begin position="139"/>
        <end position="149"/>
    </location>
</feature>
<dbReference type="STRING" id="683228.GA0070617_2075"/>